<dbReference type="InterPro" id="IPR018022">
    <property type="entry name" value="IPT"/>
</dbReference>
<dbReference type="Gene3D" id="1.10.20.140">
    <property type="match status" value="1"/>
</dbReference>
<dbReference type="Pfam" id="PF12171">
    <property type="entry name" value="zf-C2H2_jaz"/>
    <property type="match status" value="1"/>
</dbReference>
<proteinExistence type="inferred from homology"/>
<dbReference type="InterPro" id="IPR013087">
    <property type="entry name" value="Znf_C2H2_type"/>
</dbReference>
<feature type="domain" description="C2H2-type" evidence="9">
    <location>
        <begin position="419"/>
        <end position="441"/>
    </location>
</feature>
<dbReference type="GO" id="GO:0052381">
    <property type="term" value="F:tRNA dimethylallyltransferase activity"/>
    <property type="evidence" value="ECO:0007669"/>
    <property type="project" value="InterPro"/>
</dbReference>
<evidence type="ECO:0000256" key="3">
    <source>
        <dbReference type="ARBA" id="ARBA00022723"/>
    </source>
</evidence>
<evidence type="ECO:0000256" key="2">
    <source>
        <dbReference type="ARBA" id="ARBA00022679"/>
    </source>
</evidence>
<dbReference type="GO" id="GO:0008270">
    <property type="term" value="F:zinc ion binding"/>
    <property type="evidence" value="ECO:0007669"/>
    <property type="project" value="UniProtKB-KW"/>
</dbReference>
<dbReference type="OrthoDB" id="775260at2759"/>
<dbReference type="InterPro" id="IPR027417">
    <property type="entry name" value="P-loop_NTPase"/>
</dbReference>
<evidence type="ECO:0000256" key="4">
    <source>
        <dbReference type="ARBA" id="ARBA00022741"/>
    </source>
</evidence>
<evidence type="ECO:0000256" key="6">
    <source>
        <dbReference type="ARBA" id="ARBA00022833"/>
    </source>
</evidence>
<dbReference type="GO" id="GO:0006400">
    <property type="term" value="P:tRNA modification"/>
    <property type="evidence" value="ECO:0007669"/>
    <property type="project" value="TreeGrafter"/>
</dbReference>
<keyword evidence="7 8" id="KW-0067">ATP-binding</keyword>
<dbReference type="PROSITE" id="PS00028">
    <property type="entry name" value="ZINC_FINGER_C2H2_1"/>
    <property type="match status" value="1"/>
</dbReference>
<evidence type="ECO:0000259" key="9">
    <source>
        <dbReference type="PROSITE" id="PS00028"/>
    </source>
</evidence>
<comment type="similarity">
    <text evidence="1 8">Belongs to the IPP transferase family.</text>
</comment>
<evidence type="ECO:0000256" key="8">
    <source>
        <dbReference type="RuleBase" id="RU003785"/>
    </source>
</evidence>
<sequence>MWTRLKSIRSFLTGRSGKIKAMCVESFDWPLVVVFGATGVGKSKLGVRLAAKFNGEVISADSMQIYKNLDILTNKIKDEEACGIPHHLMNLLEPWEEYKVGDFKSDALEVISKIVSKGKIPIVVGGTNYYIEALLWNVLIEREVLNSEVETARANVGVNLEEESLLLIPTNEAFALLERVDPISAGTLHPNNRRKILRALQVLWQTGRCLSSVHEEQHSHPGGSSLGGPLRFPNAIMFWLHADQNVLDDRIVERTGQMLSEGLVEELQKFHDGFTNEMLRTGKKLDYTRGIYQSIGLRNFHEFLMIPKENRGSNNSQLLYARAVEDLKISTKRYARKQKKWILNRFLRNPERQAMRLFGLDASNLDLWDVNVERRASDILSMALKSEPIPYPVLKIEDIASGSEKTRLERVPTKTKRVCVECDRVFVGDVAWTAHMKSRKHMKTANKRKRKAESQIDAEVTDKRVSVTIS</sequence>
<dbReference type="Gene3D" id="3.40.50.300">
    <property type="entry name" value="P-loop containing nucleotide triphosphate hydrolases"/>
    <property type="match status" value="1"/>
</dbReference>
<dbReference type="PANTHER" id="PTHR11088:SF89">
    <property type="entry name" value="TRNA DIMETHYLALLYLTRANSFERASE"/>
    <property type="match status" value="1"/>
</dbReference>
<dbReference type="EMBL" id="OA882591">
    <property type="protein sequence ID" value="CAD7276111.1"/>
    <property type="molecule type" value="Genomic_DNA"/>
</dbReference>
<keyword evidence="6" id="KW-0862">Zinc</keyword>
<dbReference type="EMBL" id="CAJPEX010000554">
    <property type="protein sequence ID" value="CAG0916263.1"/>
    <property type="molecule type" value="Genomic_DNA"/>
</dbReference>
<dbReference type="HAMAP" id="MF_00185">
    <property type="entry name" value="IPP_trans"/>
    <property type="match status" value="1"/>
</dbReference>
<dbReference type="SUPFAM" id="SSF52540">
    <property type="entry name" value="P-loop containing nucleoside triphosphate hydrolases"/>
    <property type="match status" value="2"/>
</dbReference>
<dbReference type="GO" id="GO:0005524">
    <property type="term" value="F:ATP binding"/>
    <property type="evidence" value="ECO:0007669"/>
    <property type="project" value="UniProtKB-KW"/>
</dbReference>
<keyword evidence="5" id="KW-0863">Zinc-finger</keyword>
<dbReference type="InterPro" id="IPR036236">
    <property type="entry name" value="Znf_C2H2_sf"/>
</dbReference>
<dbReference type="InterPro" id="IPR039657">
    <property type="entry name" value="Dimethylallyltransferase"/>
</dbReference>
<gene>
    <name evidence="10" type="ORF">NMOB1V02_LOCUS3889</name>
</gene>
<evidence type="ECO:0000256" key="7">
    <source>
        <dbReference type="ARBA" id="ARBA00022840"/>
    </source>
</evidence>
<evidence type="ECO:0000256" key="5">
    <source>
        <dbReference type="ARBA" id="ARBA00022771"/>
    </source>
</evidence>
<evidence type="ECO:0000313" key="10">
    <source>
        <dbReference type="EMBL" id="CAD7276111.1"/>
    </source>
</evidence>
<dbReference type="PANTHER" id="PTHR11088">
    <property type="entry name" value="TRNA DIMETHYLALLYLTRANSFERASE"/>
    <property type="match status" value="1"/>
</dbReference>
<dbReference type="Gene3D" id="3.30.160.60">
    <property type="entry name" value="Classic Zinc Finger"/>
    <property type="match status" value="1"/>
</dbReference>
<dbReference type="NCBIfam" id="TIGR00174">
    <property type="entry name" value="miaA"/>
    <property type="match status" value="1"/>
</dbReference>
<protein>
    <recommendedName>
        <fullName evidence="9">C2H2-type domain-containing protein</fullName>
    </recommendedName>
</protein>
<keyword evidence="2 8" id="KW-0808">Transferase</keyword>
<keyword evidence="11" id="KW-1185">Reference proteome</keyword>
<dbReference type="SUPFAM" id="SSF57667">
    <property type="entry name" value="beta-beta-alpha zinc fingers"/>
    <property type="match status" value="1"/>
</dbReference>
<keyword evidence="3" id="KW-0479">Metal-binding</keyword>
<evidence type="ECO:0000313" key="11">
    <source>
        <dbReference type="Proteomes" id="UP000678499"/>
    </source>
</evidence>
<keyword evidence="4 8" id="KW-0547">Nucleotide-binding</keyword>
<dbReference type="Proteomes" id="UP000678499">
    <property type="component" value="Unassembled WGS sequence"/>
</dbReference>
<dbReference type="InterPro" id="IPR022755">
    <property type="entry name" value="Znf_C2H2_jaz"/>
</dbReference>
<dbReference type="AlphaFoldDB" id="A0A7R9BKA2"/>
<name>A0A7R9BKA2_9CRUS</name>
<evidence type="ECO:0000256" key="1">
    <source>
        <dbReference type="ARBA" id="ARBA00005842"/>
    </source>
</evidence>
<accession>A0A7R9BKA2</accession>
<dbReference type="GO" id="GO:0005739">
    <property type="term" value="C:mitochondrion"/>
    <property type="evidence" value="ECO:0007669"/>
    <property type="project" value="TreeGrafter"/>
</dbReference>
<dbReference type="Pfam" id="PF01715">
    <property type="entry name" value="IPPT"/>
    <property type="match status" value="1"/>
</dbReference>
<reference evidence="10" key="1">
    <citation type="submission" date="2020-11" db="EMBL/GenBank/DDBJ databases">
        <authorList>
            <person name="Tran Van P."/>
        </authorList>
    </citation>
    <scope>NUCLEOTIDE SEQUENCE</scope>
</reference>
<organism evidence="10">
    <name type="scientific">Notodromas monacha</name>
    <dbReference type="NCBI Taxonomy" id="399045"/>
    <lineage>
        <taxon>Eukaryota</taxon>
        <taxon>Metazoa</taxon>
        <taxon>Ecdysozoa</taxon>
        <taxon>Arthropoda</taxon>
        <taxon>Crustacea</taxon>
        <taxon>Oligostraca</taxon>
        <taxon>Ostracoda</taxon>
        <taxon>Podocopa</taxon>
        <taxon>Podocopida</taxon>
        <taxon>Cypridocopina</taxon>
        <taxon>Cypridoidea</taxon>
        <taxon>Cyprididae</taxon>
        <taxon>Notodromas</taxon>
    </lineage>
</organism>